<evidence type="ECO:0000313" key="2">
    <source>
        <dbReference type="Proteomes" id="UP000254893"/>
    </source>
</evidence>
<organism evidence="1 2">
    <name type="scientific">Sphingobacterium spiritivorum</name>
    <name type="common">Flavobacterium spiritivorum</name>
    <dbReference type="NCBI Taxonomy" id="258"/>
    <lineage>
        <taxon>Bacteria</taxon>
        <taxon>Pseudomonadati</taxon>
        <taxon>Bacteroidota</taxon>
        <taxon>Sphingobacteriia</taxon>
        <taxon>Sphingobacteriales</taxon>
        <taxon>Sphingobacteriaceae</taxon>
        <taxon>Sphingobacterium</taxon>
    </lineage>
</organism>
<protein>
    <submittedName>
        <fullName evidence="1">Uncharacterized protein</fullName>
    </submittedName>
</protein>
<dbReference type="AlphaFoldDB" id="A0A380CXK3"/>
<gene>
    <name evidence="1" type="ORF">NCTC11388_04941</name>
</gene>
<evidence type="ECO:0000313" key="1">
    <source>
        <dbReference type="EMBL" id="SUJ31006.1"/>
    </source>
</evidence>
<dbReference type="EMBL" id="UGYW01000002">
    <property type="protein sequence ID" value="SUJ31006.1"/>
    <property type="molecule type" value="Genomic_DNA"/>
</dbReference>
<accession>A0A380CXK3</accession>
<dbReference type="Proteomes" id="UP000254893">
    <property type="component" value="Unassembled WGS sequence"/>
</dbReference>
<reference evidence="1 2" key="1">
    <citation type="submission" date="2018-06" db="EMBL/GenBank/DDBJ databases">
        <authorList>
            <consortium name="Pathogen Informatics"/>
            <person name="Doyle S."/>
        </authorList>
    </citation>
    <scope>NUCLEOTIDE SEQUENCE [LARGE SCALE GENOMIC DNA]</scope>
    <source>
        <strain evidence="1 2">NCTC11388</strain>
    </source>
</reference>
<name>A0A380CXK3_SPHSI</name>
<sequence>MTKRSHHGNGKNTTRIITGRQQIVGLIFANNLSLSSTNRIT</sequence>
<proteinExistence type="predicted"/>